<evidence type="ECO:0000313" key="12">
    <source>
        <dbReference type="Proteomes" id="UP001338582"/>
    </source>
</evidence>
<dbReference type="Pfam" id="PF02157">
    <property type="entry name" value="Man-6-P_recep"/>
    <property type="match status" value="1"/>
</dbReference>
<evidence type="ECO:0000256" key="4">
    <source>
        <dbReference type="ARBA" id="ARBA00022729"/>
    </source>
</evidence>
<keyword evidence="4" id="KW-0732">Signal</keyword>
<dbReference type="PANTHER" id="PTHR15071:SF0">
    <property type="entry name" value="MANNOSE 6-PHOSPHATE RECEPTOR-LIKE PROTEIN 1"/>
    <property type="match status" value="1"/>
</dbReference>
<keyword evidence="7" id="KW-1015">Disulfide bond</keyword>
<name>A0AAX4HD73_9ASCO</name>
<evidence type="ECO:0000256" key="8">
    <source>
        <dbReference type="ARBA" id="ARBA00023180"/>
    </source>
</evidence>
<feature type="transmembrane region" description="Helical" evidence="9">
    <location>
        <begin position="244"/>
        <end position="270"/>
    </location>
</feature>
<dbReference type="EMBL" id="CP138897">
    <property type="protein sequence ID" value="WPK25812.1"/>
    <property type="molecule type" value="Genomic_DNA"/>
</dbReference>
<dbReference type="Gene3D" id="2.70.130.10">
    <property type="entry name" value="Mannose-6-phosphate receptor binding domain"/>
    <property type="match status" value="1"/>
</dbReference>
<dbReference type="GO" id="GO:0000139">
    <property type="term" value="C:Golgi membrane"/>
    <property type="evidence" value="ECO:0007669"/>
    <property type="project" value="UniProtKB-SubCell"/>
</dbReference>
<reference evidence="11 12" key="1">
    <citation type="submission" date="2023-10" db="EMBL/GenBank/DDBJ databases">
        <title>Draft Genome Sequence of Candida saopaulonensis from a very Premature Infant with Sepsis.</title>
        <authorList>
            <person name="Ning Y."/>
            <person name="Dai R."/>
            <person name="Xiao M."/>
            <person name="Xu Y."/>
            <person name="Yan Q."/>
            <person name="Zhang L."/>
        </authorList>
    </citation>
    <scope>NUCLEOTIDE SEQUENCE [LARGE SCALE GENOMIC DNA]</scope>
    <source>
        <strain evidence="11 12">19XY460</strain>
    </source>
</reference>
<dbReference type="PANTHER" id="PTHR15071">
    <property type="entry name" value="MANNOSE-6-PHOSPHATE RECEPTOR FAMILY MEMBER"/>
    <property type="match status" value="1"/>
</dbReference>
<organism evidence="11 12">
    <name type="scientific">Australozyma saopauloensis</name>
    <dbReference type="NCBI Taxonomy" id="291208"/>
    <lineage>
        <taxon>Eukaryota</taxon>
        <taxon>Fungi</taxon>
        <taxon>Dikarya</taxon>
        <taxon>Ascomycota</taxon>
        <taxon>Saccharomycotina</taxon>
        <taxon>Pichiomycetes</taxon>
        <taxon>Metschnikowiaceae</taxon>
        <taxon>Australozyma</taxon>
    </lineage>
</organism>
<keyword evidence="12" id="KW-1185">Reference proteome</keyword>
<dbReference type="PROSITE" id="PS51914">
    <property type="entry name" value="MRH"/>
    <property type="match status" value="1"/>
</dbReference>
<keyword evidence="2" id="KW-0813">Transport</keyword>
<keyword evidence="6 9" id="KW-0472">Membrane</keyword>
<dbReference type="GO" id="GO:0005770">
    <property type="term" value="C:late endosome"/>
    <property type="evidence" value="ECO:0007669"/>
    <property type="project" value="TreeGrafter"/>
</dbReference>
<keyword evidence="3 9" id="KW-0812">Transmembrane</keyword>
<dbReference type="GO" id="GO:0007034">
    <property type="term" value="P:vacuolar transport"/>
    <property type="evidence" value="ECO:0007669"/>
    <property type="project" value="TreeGrafter"/>
</dbReference>
<dbReference type="InterPro" id="IPR044865">
    <property type="entry name" value="MRH_dom"/>
</dbReference>
<dbReference type="RefSeq" id="XP_062878194.1">
    <property type="nucleotide sequence ID" value="XM_063022124.1"/>
</dbReference>
<sequence length="278" mass="31288">MSSRLQTRLIAILVLVFLFIGFFTIDQRPKDLGQRSSFLNLIHGFFEALPKLAKNEPPKSPDQLDFDKNLELLDASEDPCTVMHPTHGFIDLRPLSTHNGGPHPWSASGLDSDQNYTLGICLVPFAKDAGQLVFKDVEDPSKVGAFFMDPITKEYVLMGQVSDKPKFVGRKLMLTYEDGSFCDSIVSSKGERLRRRTIVTFKCDHDMLHKASVSHVASVHGCTYMFEVRSHFVCPTAAKADNLAAIWIFLFILFAAGLVFFSGSYVMNFFRKNTSYRK</sequence>
<evidence type="ECO:0000256" key="9">
    <source>
        <dbReference type="SAM" id="Phobius"/>
    </source>
</evidence>
<evidence type="ECO:0000256" key="2">
    <source>
        <dbReference type="ARBA" id="ARBA00022448"/>
    </source>
</evidence>
<proteinExistence type="predicted"/>
<gene>
    <name evidence="11" type="ORF">PUMCH_003143</name>
</gene>
<dbReference type="SUPFAM" id="SSF50911">
    <property type="entry name" value="Mannose 6-phosphate receptor domain"/>
    <property type="match status" value="1"/>
</dbReference>
<evidence type="ECO:0000256" key="1">
    <source>
        <dbReference type="ARBA" id="ARBA00004614"/>
    </source>
</evidence>
<dbReference type="Proteomes" id="UP001338582">
    <property type="component" value="Chromosome 4"/>
</dbReference>
<keyword evidence="5 9" id="KW-1133">Transmembrane helix</keyword>
<dbReference type="AlphaFoldDB" id="A0AAX4HD73"/>
<accession>A0AAX4HD73</accession>
<dbReference type="InterPro" id="IPR028927">
    <property type="entry name" value="Man-6-P_rcpt"/>
</dbReference>
<feature type="domain" description="MRH" evidence="10">
    <location>
        <begin position="78"/>
        <end position="236"/>
    </location>
</feature>
<dbReference type="GeneID" id="88174207"/>
<keyword evidence="8" id="KW-0325">Glycoprotein</keyword>
<dbReference type="KEGG" id="asau:88174207"/>
<comment type="subcellular location">
    <subcellularLocation>
        <location evidence="1">Golgi apparatus membrane</location>
        <topology evidence="1">Single-pass type I membrane protein</topology>
    </subcellularLocation>
</comment>
<protein>
    <recommendedName>
        <fullName evidence="10">MRH domain-containing protein</fullName>
    </recommendedName>
</protein>
<dbReference type="GO" id="GO:0010008">
    <property type="term" value="C:endosome membrane"/>
    <property type="evidence" value="ECO:0007669"/>
    <property type="project" value="UniProtKB-SubCell"/>
</dbReference>
<dbReference type="InterPro" id="IPR009011">
    <property type="entry name" value="Man6P_isomerase_rcpt-bd_dom_sf"/>
</dbReference>
<evidence type="ECO:0000256" key="5">
    <source>
        <dbReference type="ARBA" id="ARBA00022989"/>
    </source>
</evidence>
<evidence type="ECO:0000256" key="7">
    <source>
        <dbReference type="ARBA" id="ARBA00023157"/>
    </source>
</evidence>
<evidence type="ECO:0000256" key="3">
    <source>
        <dbReference type="ARBA" id="ARBA00022692"/>
    </source>
</evidence>
<evidence type="ECO:0000259" key="10">
    <source>
        <dbReference type="PROSITE" id="PS51914"/>
    </source>
</evidence>
<evidence type="ECO:0000256" key="6">
    <source>
        <dbReference type="ARBA" id="ARBA00023136"/>
    </source>
</evidence>
<evidence type="ECO:0000313" key="11">
    <source>
        <dbReference type="EMBL" id="WPK25812.1"/>
    </source>
</evidence>